<comment type="caution">
    <text evidence="2">The sequence shown here is derived from an EMBL/GenBank/DDBJ whole genome shotgun (WGS) entry which is preliminary data.</text>
</comment>
<protein>
    <recommendedName>
        <fullName evidence="4">YggT family protein</fullName>
    </recommendedName>
</protein>
<accession>A0A1G2HX60</accession>
<sequence>MDSSYNSITTKPLYKGIQIVWYLLGLIEALLGLRFVLKLLGANPFSEFVSFIYNISHPLVAPFLGVFNRVQIQGVILEWESLIAMLVYFFVAWAIINLFLISKTVSTPEAAEKLNQQEEK</sequence>
<evidence type="ECO:0000313" key="2">
    <source>
        <dbReference type="EMBL" id="OGZ67124.1"/>
    </source>
</evidence>
<dbReference type="EMBL" id="MHOQ01000011">
    <property type="protein sequence ID" value="OGZ67124.1"/>
    <property type="molecule type" value="Genomic_DNA"/>
</dbReference>
<evidence type="ECO:0008006" key="4">
    <source>
        <dbReference type="Google" id="ProtNLM"/>
    </source>
</evidence>
<name>A0A1G2HX60_9BACT</name>
<proteinExistence type="predicted"/>
<evidence type="ECO:0000313" key="3">
    <source>
        <dbReference type="Proteomes" id="UP000179183"/>
    </source>
</evidence>
<feature type="transmembrane region" description="Helical" evidence="1">
    <location>
        <begin position="20"/>
        <end position="37"/>
    </location>
</feature>
<gene>
    <name evidence="2" type="ORF">A3D34_02515</name>
</gene>
<keyword evidence="1" id="KW-0472">Membrane</keyword>
<organism evidence="2 3">
    <name type="scientific">Candidatus Staskawiczbacteria bacterium RIFCSPHIGHO2_02_FULL_33_16</name>
    <dbReference type="NCBI Taxonomy" id="1802204"/>
    <lineage>
        <taxon>Bacteria</taxon>
        <taxon>Candidatus Staskawicziibacteriota</taxon>
    </lineage>
</organism>
<dbReference type="AlphaFoldDB" id="A0A1G2HX60"/>
<dbReference type="Proteomes" id="UP000179183">
    <property type="component" value="Unassembled WGS sequence"/>
</dbReference>
<keyword evidence="1" id="KW-1133">Transmembrane helix</keyword>
<keyword evidence="1" id="KW-0812">Transmembrane</keyword>
<feature type="transmembrane region" description="Helical" evidence="1">
    <location>
        <begin position="49"/>
        <end position="70"/>
    </location>
</feature>
<evidence type="ECO:0000256" key="1">
    <source>
        <dbReference type="SAM" id="Phobius"/>
    </source>
</evidence>
<feature type="transmembrane region" description="Helical" evidence="1">
    <location>
        <begin position="82"/>
        <end position="101"/>
    </location>
</feature>
<reference evidence="2 3" key="1">
    <citation type="journal article" date="2016" name="Nat. Commun.">
        <title>Thousands of microbial genomes shed light on interconnected biogeochemical processes in an aquifer system.</title>
        <authorList>
            <person name="Anantharaman K."/>
            <person name="Brown C.T."/>
            <person name="Hug L.A."/>
            <person name="Sharon I."/>
            <person name="Castelle C.J."/>
            <person name="Probst A.J."/>
            <person name="Thomas B.C."/>
            <person name="Singh A."/>
            <person name="Wilkins M.J."/>
            <person name="Karaoz U."/>
            <person name="Brodie E.L."/>
            <person name="Williams K.H."/>
            <person name="Hubbard S.S."/>
            <person name="Banfield J.F."/>
        </authorList>
    </citation>
    <scope>NUCLEOTIDE SEQUENCE [LARGE SCALE GENOMIC DNA]</scope>
</reference>